<dbReference type="Proteomes" id="UP001497512">
    <property type="component" value="Chromosome 2"/>
</dbReference>
<feature type="compositionally biased region" description="Polar residues" evidence="1">
    <location>
        <begin position="62"/>
        <end position="72"/>
    </location>
</feature>
<evidence type="ECO:0000256" key="1">
    <source>
        <dbReference type="SAM" id="MobiDB-lite"/>
    </source>
</evidence>
<accession>A0ABP0UC44</accession>
<feature type="compositionally biased region" description="Low complexity" evidence="1">
    <location>
        <begin position="107"/>
        <end position="124"/>
    </location>
</feature>
<proteinExistence type="predicted"/>
<organism evidence="2 3">
    <name type="scientific">Sphagnum troendelagicum</name>
    <dbReference type="NCBI Taxonomy" id="128251"/>
    <lineage>
        <taxon>Eukaryota</taxon>
        <taxon>Viridiplantae</taxon>
        <taxon>Streptophyta</taxon>
        <taxon>Embryophyta</taxon>
        <taxon>Bryophyta</taxon>
        <taxon>Sphagnophytina</taxon>
        <taxon>Sphagnopsida</taxon>
        <taxon>Sphagnales</taxon>
        <taxon>Sphagnaceae</taxon>
        <taxon>Sphagnum</taxon>
    </lineage>
</organism>
<dbReference type="EMBL" id="OZ019894">
    <property type="protein sequence ID" value="CAK9217313.1"/>
    <property type="molecule type" value="Genomic_DNA"/>
</dbReference>
<keyword evidence="3" id="KW-1185">Reference proteome</keyword>
<evidence type="ECO:0000313" key="3">
    <source>
        <dbReference type="Proteomes" id="UP001497512"/>
    </source>
</evidence>
<name>A0ABP0UC44_9BRYO</name>
<gene>
    <name evidence="2" type="ORF">CSSPTR1EN2_LOCUS13908</name>
</gene>
<feature type="compositionally biased region" description="Basic and acidic residues" evidence="1">
    <location>
        <begin position="73"/>
        <end position="83"/>
    </location>
</feature>
<feature type="region of interest" description="Disordered" evidence="1">
    <location>
        <begin position="46"/>
        <end position="137"/>
    </location>
</feature>
<protein>
    <submittedName>
        <fullName evidence="2">Uncharacterized protein</fullName>
    </submittedName>
</protein>
<evidence type="ECO:0000313" key="2">
    <source>
        <dbReference type="EMBL" id="CAK9217313.1"/>
    </source>
</evidence>
<sequence>MIQSMHLHWKKQMTVQICFETLAKGKLQGMGEQLERPIGGIKAHMVNEGANRADQDAEIQNGPVTVPQQSIVHQEREADKESDSTDAVKANEPNFKDWGDESESNSDNDISSSDESDKYISSSDSEMRIAIWTTNMS</sequence>
<reference evidence="2" key="1">
    <citation type="submission" date="2024-02" db="EMBL/GenBank/DDBJ databases">
        <authorList>
            <consortium name="ELIXIR-Norway"/>
            <consortium name="Elixir Norway"/>
        </authorList>
    </citation>
    <scope>NUCLEOTIDE SEQUENCE</scope>
</reference>